<reference evidence="1 2" key="1">
    <citation type="journal article" date="2012" name="Proc. Natl. Acad. Sci. U.S.A.">
        <title>Comparative genomics of Ceriporiopsis subvermispora and Phanerochaete chrysosporium provide insight into selective ligninolysis.</title>
        <authorList>
            <person name="Fernandez-Fueyo E."/>
            <person name="Ruiz-Duenas F.J."/>
            <person name="Ferreira P."/>
            <person name="Floudas D."/>
            <person name="Hibbett D.S."/>
            <person name="Canessa P."/>
            <person name="Larrondo L.F."/>
            <person name="James T.Y."/>
            <person name="Seelenfreund D."/>
            <person name="Lobos S."/>
            <person name="Polanco R."/>
            <person name="Tello M."/>
            <person name="Honda Y."/>
            <person name="Watanabe T."/>
            <person name="Watanabe T."/>
            <person name="Ryu J.S."/>
            <person name="Kubicek C.P."/>
            <person name="Schmoll M."/>
            <person name="Gaskell J."/>
            <person name="Hammel K.E."/>
            <person name="St John F.J."/>
            <person name="Vanden Wymelenberg A."/>
            <person name="Sabat G."/>
            <person name="Splinter BonDurant S."/>
            <person name="Syed K."/>
            <person name="Yadav J.S."/>
            <person name="Doddapaneni H."/>
            <person name="Subramanian V."/>
            <person name="Lavin J.L."/>
            <person name="Oguiza J.A."/>
            <person name="Perez G."/>
            <person name="Pisabarro A.G."/>
            <person name="Ramirez L."/>
            <person name="Santoyo F."/>
            <person name="Master E."/>
            <person name="Coutinho P.M."/>
            <person name="Henrissat B."/>
            <person name="Lombard V."/>
            <person name="Magnuson J.K."/>
            <person name="Kuees U."/>
            <person name="Hori C."/>
            <person name="Igarashi K."/>
            <person name="Samejima M."/>
            <person name="Held B.W."/>
            <person name="Barry K.W."/>
            <person name="LaButti K.M."/>
            <person name="Lapidus A."/>
            <person name="Lindquist E.A."/>
            <person name="Lucas S.M."/>
            <person name="Riley R."/>
            <person name="Salamov A.A."/>
            <person name="Hoffmeister D."/>
            <person name="Schwenk D."/>
            <person name="Hadar Y."/>
            <person name="Yarden O."/>
            <person name="de Vries R.P."/>
            <person name="Wiebenga A."/>
            <person name="Stenlid J."/>
            <person name="Eastwood D."/>
            <person name="Grigoriev I.V."/>
            <person name="Berka R.M."/>
            <person name="Blanchette R.A."/>
            <person name="Kersten P."/>
            <person name="Martinez A.T."/>
            <person name="Vicuna R."/>
            <person name="Cullen D."/>
        </authorList>
    </citation>
    <scope>NUCLEOTIDE SEQUENCE [LARGE SCALE GENOMIC DNA]</scope>
    <source>
        <strain evidence="1 2">B</strain>
    </source>
</reference>
<accession>M2RDS9</accession>
<proteinExistence type="predicted"/>
<evidence type="ECO:0008006" key="3">
    <source>
        <dbReference type="Google" id="ProtNLM"/>
    </source>
</evidence>
<organism evidence="1 2">
    <name type="scientific">Ceriporiopsis subvermispora (strain B)</name>
    <name type="common">White-rot fungus</name>
    <name type="synonym">Gelatoporia subvermispora</name>
    <dbReference type="NCBI Taxonomy" id="914234"/>
    <lineage>
        <taxon>Eukaryota</taxon>
        <taxon>Fungi</taxon>
        <taxon>Dikarya</taxon>
        <taxon>Basidiomycota</taxon>
        <taxon>Agaricomycotina</taxon>
        <taxon>Agaricomycetes</taxon>
        <taxon>Polyporales</taxon>
        <taxon>Gelatoporiaceae</taxon>
        <taxon>Gelatoporia</taxon>
    </lineage>
</organism>
<dbReference type="HOGENOM" id="CLU_029939_0_0_1"/>
<dbReference type="EMBL" id="KB445798">
    <property type="protein sequence ID" value="EMD36607.1"/>
    <property type="molecule type" value="Genomic_DNA"/>
</dbReference>
<keyword evidence="2" id="KW-1185">Reference proteome</keyword>
<dbReference type="Proteomes" id="UP000016930">
    <property type="component" value="Unassembled WGS sequence"/>
</dbReference>
<sequence length="528" mass="60158">MASSSKSVAQLHDPFSCVTLKDPGSRRLASVSIDRTSPAPDGCTVLNVDCLLYSLRHIHTREDALSMALTCRTIYAYAIAYVQYWNISFNEETVEAVRFQLLKDDCPRFQFVRELSIGYALSLNMMSFSESEKAVSLAVELLAKADHLESLQFRSLDLFGAGRRLAVACEENQTLRKLNISRAGPNDCALVNNMKAPLSSMHLELSTPLIPIANQDLVFPDLAHFSSTLEEVKICYDDGSFRPPSAPCKKVRTLVLKNTACVNLSMLTKAFPNIRKLKYYTDPLTYGLGDRSIMDSLARENLRAQINDPWPFLESVTADITSLCILNLRCQLQRLNIHQNFFGMRKSDLSWLVEYLDLIGPRTLGFTINVFGLDFVRNITAVKERYMDLKNLIIDMACATFLVRKEAPFKVLRAFGRLFPSITHLVVRIKWTNSIDRSFGGFLRRIWDHDSRFDGHAWPRYERRWMETLDTHKFAEQLANCLSSVQFLFLEFPGRPRSYWQVEQTKKGSRLLKLSCDAGEDILKARGL</sequence>
<protein>
    <recommendedName>
        <fullName evidence="3">F-box domain-containing protein</fullName>
    </recommendedName>
</protein>
<evidence type="ECO:0000313" key="2">
    <source>
        <dbReference type="Proteomes" id="UP000016930"/>
    </source>
</evidence>
<gene>
    <name evidence="1" type="ORF">CERSUDRAFT_115645</name>
</gene>
<dbReference type="AlphaFoldDB" id="M2RDS9"/>
<evidence type="ECO:0000313" key="1">
    <source>
        <dbReference type="EMBL" id="EMD36607.1"/>
    </source>
</evidence>
<name>M2RDS9_CERS8</name>
<dbReference type="OrthoDB" id="2750183at2759"/>